<keyword evidence="2" id="KW-1185">Reference proteome</keyword>
<dbReference type="AlphaFoldDB" id="A0A1H9UHS3"/>
<reference evidence="2" key="1">
    <citation type="submission" date="2016-10" db="EMBL/GenBank/DDBJ databases">
        <authorList>
            <person name="Varghese N."/>
            <person name="Submissions S."/>
        </authorList>
    </citation>
    <scope>NUCLEOTIDE SEQUENCE [LARGE SCALE GENOMIC DNA]</scope>
    <source>
        <strain evidence="2">DSM 20524</strain>
    </source>
</reference>
<organism evidence="1 2">
    <name type="scientific">Corynebacterium cystitidis DSM 20524</name>
    <dbReference type="NCBI Taxonomy" id="1121357"/>
    <lineage>
        <taxon>Bacteria</taxon>
        <taxon>Bacillati</taxon>
        <taxon>Actinomycetota</taxon>
        <taxon>Actinomycetes</taxon>
        <taxon>Mycobacteriales</taxon>
        <taxon>Corynebacteriaceae</taxon>
        <taxon>Corynebacterium</taxon>
    </lineage>
</organism>
<accession>A0A1H9UHS3</accession>
<proteinExistence type="predicted"/>
<dbReference type="Proteomes" id="UP000198929">
    <property type="component" value="Unassembled WGS sequence"/>
</dbReference>
<gene>
    <name evidence="1" type="ORF">SAMN05661109_01792</name>
</gene>
<sequence>MANFSAMRTELRQGTLHINGLTIESRVRLELAPYTDYVLDLQFQVREGTAQTAMRVNAYDANLVTPDGEELESTRLIDGITNSARIPIRTGKKAGLLSVFNEFCHSDYAHAAPAYEHMTGDSGMLLEEEGSTIHFRCNNRDPRDQFAFEDVTGTLTLSKITPEVFYTPN</sequence>
<dbReference type="STRING" id="1121357.SAMN05661109_01792"/>
<protein>
    <submittedName>
        <fullName evidence="1">Uncharacterized protein</fullName>
    </submittedName>
</protein>
<dbReference type="EMBL" id="FOGQ01000008">
    <property type="protein sequence ID" value="SES08734.1"/>
    <property type="molecule type" value="Genomic_DNA"/>
</dbReference>
<dbReference type="RefSeq" id="WP_092259318.1">
    <property type="nucleotide sequence ID" value="NZ_CP047199.1"/>
</dbReference>
<evidence type="ECO:0000313" key="1">
    <source>
        <dbReference type="EMBL" id="SES08734.1"/>
    </source>
</evidence>
<name>A0A1H9UHS3_9CORY</name>
<evidence type="ECO:0000313" key="2">
    <source>
        <dbReference type="Proteomes" id="UP000198929"/>
    </source>
</evidence>